<dbReference type="Pfam" id="PF12796">
    <property type="entry name" value="Ank_2"/>
    <property type="match status" value="1"/>
</dbReference>
<proteinExistence type="predicted"/>
<keyword evidence="4" id="KW-1185">Reference proteome</keyword>
<evidence type="ECO:0000256" key="1">
    <source>
        <dbReference type="PROSITE-ProRule" id="PRU00023"/>
    </source>
</evidence>
<feature type="repeat" description="ANK" evidence="1">
    <location>
        <begin position="470"/>
        <end position="502"/>
    </location>
</feature>
<feature type="region of interest" description="Disordered" evidence="2">
    <location>
        <begin position="363"/>
        <end position="397"/>
    </location>
</feature>
<sequence>MPWAHRDYTVAWICPMGLELAPVKAMLDHVHPNLPTQRDHNIYTLGDMEGHNVVIAVLPETGTNAAAVVAMQLLNDFPAIRFGLLVGIGGGVPDQENEERDIRLGDVVVSKPTDTFGGVVQYDLGKETNYGFQRTGLLNKPPPILRAAVQQLVAQHEMEESQIVDHLETMMEKWPKMKHKYTYPGAHQDQLYQSDYHHQGGTTCNVCDERHMIIRDERPHSRPYIHYGTIASANKVVKNASEQQRLKTDMDVLCVEMEAAGLMNSFPCLVIRGICDYADSHKNKKWQPYAAATAAGYMKELLSVIPSQDVARVTPATAAMKASSMIPPQPVSRVTSATATMKASSINPPQPVARVTSMEVVEMSSERNQQSLQRQTSNTIKPNLASPRSPAPTVPSKHISALHKPLYRAIQQPSLSQVLDFLRNGLSARILNSALLYACHVGNVEIVRQFLEHGAHVESYSEQYPEGVGTSGSALIVAALWHHSEVVEILLDKGAKVNETHTGLSGRSALMEAIYWHRISPLSAVRFLETIAILLERGADPNSSDVGGHTALWYCVSNEEMPLRVLDLLLESGADVREWAVLREACSLFTTTKYLEWLEKQGVLLGNTSDDSEPPFMWAIKNGSEEKLKFFLDRDVVDLEWTNDAGQDVVGMLAAGILSIDSTTAQVLQLIVDSRQGKALDLTSWSEALATAEARESASATQLNRPMRRTRTLGILRQGRDQARSPYDQTQKLTNWESRHLIA</sequence>
<dbReference type="InterPro" id="IPR002110">
    <property type="entry name" value="Ankyrin_rpt"/>
</dbReference>
<dbReference type="Gene3D" id="1.25.40.20">
    <property type="entry name" value="Ankyrin repeat-containing domain"/>
    <property type="match status" value="1"/>
</dbReference>
<protein>
    <recommendedName>
        <fullName evidence="5">Nucleoside phosphorylase domain-containing protein</fullName>
    </recommendedName>
</protein>
<dbReference type="GO" id="GO:0003824">
    <property type="term" value="F:catalytic activity"/>
    <property type="evidence" value="ECO:0007669"/>
    <property type="project" value="InterPro"/>
</dbReference>
<evidence type="ECO:0000313" key="4">
    <source>
        <dbReference type="Proteomes" id="UP001358417"/>
    </source>
</evidence>
<feature type="compositionally biased region" description="Polar residues" evidence="2">
    <location>
        <begin position="366"/>
        <end position="381"/>
    </location>
</feature>
<dbReference type="AlphaFoldDB" id="A0AAV9N040"/>
<dbReference type="InterPro" id="IPR053137">
    <property type="entry name" value="NLR-like"/>
</dbReference>
<dbReference type="InterPro" id="IPR036770">
    <property type="entry name" value="Ankyrin_rpt-contain_sf"/>
</dbReference>
<dbReference type="InterPro" id="IPR035994">
    <property type="entry name" value="Nucleoside_phosphorylase_sf"/>
</dbReference>
<dbReference type="RefSeq" id="XP_064702803.1">
    <property type="nucleotide sequence ID" value="XM_064850321.1"/>
</dbReference>
<dbReference type="PROSITE" id="PS50297">
    <property type="entry name" value="ANK_REP_REGION"/>
    <property type="match status" value="1"/>
</dbReference>
<feature type="repeat" description="ANK" evidence="1">
    <location>
        <begin position="430"/>
        <end position="462"/>
    </location>
</feature>
<accession>A0AAV9N040</accession>
<dbReference type="PANTHER" id="PTHR46082">
    <property type="entry name" value="ATP/GTP-BINDING PROTEIN-RELATED"/>
    <property type="match status" value="1"/>
</dbReference>
<keyword evidence="1" id="KW-0040">ANK repeat</keyword>
<dbReference type="SMART" id="SM00248">
    <property type="entry name" value="ANK"/>
    <property type="match status" value="5"/>
</dbReference>
<dbReference type="Gene3D" id="3.40.50.1580">
    <property type="entry name" value="Nucleoside phosphorylase domain"/>
    <property type="match status" value="1"/>
</dbReference>
<evidence type="ECO:0000256" key="2">
    <source>
        <dbReference type="SAM" id="MobiDB-lite"/>
    </source>
</evidence>
<organism evidence="3 4">
    <name type="scientific">Exophiala bonariae</name>
    <dbReference type="NCBI Taxonomy" id="1690606"/>
    <lineage>
        <taxon>Eukaryota</taxon>
        <taxon>Fungi</taxon>
        <taxon>Dikarya</taxon>
        <taxon>Ascomycota</taxon>
        <taxon>Pezizomycotina</taxon>
        <taxon>Eurotiomycetes</taxon>
        <taxon>Chaetothyriomycetidae</taxon>
        <taxon>Chaetothyriales</taxon>
        <taxon>Herpotrichiellaceae</taxon>
        <taxon>Exophiala</taxon>
    </lineage>
</organism>
<evidence type="ECO:0008006" key="5">
    <source>
        <dbReference type="Google" id="ProtNLM"/>
    </source>
</evidence>
<comment type="caution">
    <text evidence="3">The sequence shown here is derived from an EMBL/GenBank/DDBJ whole genome shotgun (WGS) entry which is preliminary data.</text>
</comment>
<dbReference type="GO" id="GO:0009116">
    <property type="term" value="P:nucleoside metabolic process"/>
    <property type="evidence" value="ECO:0007669"/>
    <property type="project" value="InterPro"/>
</dbReference>
<dbReference type="PANTHER" id="PTHR46082:SF11">
    <property type="entry name" value="AAA+ ATPASE DOMAIN-CONTAINING PROTEIN-RELATED"/>
    <property type="match status" value="1"/>
</dbReference>
<evidence type="ECO:0000313" key="3">
    <source>
        <dbReference type="EMBL" id="KAK5047241.1"/>
    </source>
</evidence>
<gene>
    <name evidence="3" type="ORF">LTR84_006763</name>
</gene>
<dbReference type="SUPFAM" id="SSF48403">
    <property type="entry name" value="Ankyrin repeat"/>
    <property type="match status" value="1"/>
</dbReference>
<reference evidence="3 4" key="1">
    <citation type="submission" date="2023-08" db="EMBL/GenBank/DDBJ databases">
        <title>Black Yeasts Isolated from many extreme environments.</title>
        <authorList>
            <person name="Coleine C."/>
            <person name="Stajich J.E."/>
            <person name="Selbmann L."/>
        </authorList>
    </citation>
    <scope>NUCLEOTIDE SEQUENCE [LARGE SCALE GENOMIC DNA]</scope>
    <source>
        <strain evidence="3 4">CCFEE 5792</strain>
    </source>
</reference>
<dbReference type="SUPFAM" id="SSF53167">
    <property type="entry name" value="Purine and uridine phosphorylases"/>
    <property type="match status" value="1"/>
</dbReference>
<dbReference type="EMBL" id="JAVRRD010000026">
    <property type="protein sequence ID" value="KAK5047241.1"/>
    <property type="molecule type" value="Genomic_DNA"/>
</dbReference>
<dbReference type="Proteomes" id="UP001358417">
    <property type="component" value="Unassembled WGS sequence"/>
</dbReference>
<dbReference type="GeneID" id="89974932"/>
<name>A0AAV9N040_9EURO</name>
<dbReference type="PROSITE" id="PS50088">
    <property type="entry name" value="ANK_REPEAT"/>
    <property type="match status" value="2"/>
</dbReference>